<organism evidence="2 3">
    <name type="scientific">Brassica cretica</name>
    <name type="common">Mustard</name>
    <dbReference type="NCBI Taxonomy" id="69181"/>
    <lineage>
        <taxon>Eukaryota</taxon>
        <taxon>Viridiplantae</taxon>
        <taxon>Streptophyta</taxon>
        <taxon>Embryophyta</taxon>
        <taxon>Tracheophyta</taxon>
        <taxon>Spermatophyta</taxon>
        <taxon>Magnoliopsida</taxon>
        <taxon>eudicotyledons</taxon>
        <taxon>Gunneridae</taxon>
        <taxon>Pentapetalae</taxon>
        <taxon>rosids</taxon>
        <taxon>malvids</taxon>
        <taxon>Brassicales</taxon>
        <taxon>Brassicaceae</taxon>
        <taxon>Brassiceae</taxon>
        <taxon>Brassica</taxon>
    </lineage>
</organism>
<comment type="caution">
    <text evidence="2">The sequence shown here is derived from an EMBL/GenBank/DDBJ whole genome shotgun (WGS) entry which is preliminary data.</text>
</comment>
<evidence type="ECO:0000313" key="2">
    <source>
        <dbReference type="EMBL" id="KAF3558936.1"/>
    </source>
</evidence>
<accession>A0A8S9R0U3</accession>
<reference evidence="2" key="1">
    <citation type="submission" date="2019-12" db="EMBL/GenBank/DDBJ databases">
        <title>Genome sequencing and annotation of Brassica cretica.</title>
        <authorList>
            <person name="Studholme D.J."/>
            <person name="Sarris P."/>
        </authorList>
    </citation>
    <scope>NUCLEOTIDE SEQUENCE</scope>
    <source>
        <strain evidence="2">PFS-109/04</strain>
        <tissue evidence="2">Leaf</tissue>
    </source>
</reference>
<sequence length="79" mass="9145">MSSINKTSKRGTSRGSSSEGVHDDILVPKVEFMPHSIDPSENATWWMARIWFDYSSYRNVVLCHEPAFGLERCWGRKRL</sequence>
<dbReference type="AlphaFoldDB" id="A0A8S9R0U3"/>
<dbReference type="Proteomes" id="UP000712600">
    <property type="component" value="Unassembled WGS sequence"/>
</dbReference>
<feature type="region of interest" description="Disordered" evidence="1">
    <location>
        <begin position="1"/>
        <end position="22"/>
    </location>
</feature>
<evidence type="ECO:0000313" key="3">
    <source>
        <dbReference type="Proteomes" id="UP000712600"/>
    </source>
</evidence>
<dbReference type="EMBL" id="QGKX02000996">
    <property type="protein sequence ID" value="KAF3558936.1"/>
    <property type="molecule type" value="Genomic_DNA"/>
</dbReference>
<evidence type="ECO:0000256" key="1">
    <source>
        <dbReference type="SAM" id="MobiDB-lite"/>
    </source>
</evidence>
<protein>
    <submittedName>
        <fullName evidence="2">Uncharacterized protein</fullName>
    </submittedName>
</protein>
<proteinExistence type="predicted"/>
<name>A0A8S9R0U3_BRACR</name>
<gene>
    <name evidence="2" type="ORF">F2Q69_00015191</name>
</gene>